<feature type="transmembrane region" description="Helical" evidence="1">
    <location>
        <begin position="90"/>
        <end position="112"/>
    </location>
</feature>
<feature type="domain" description="Fibronectin type-III" evidence="2">
    <location>
        <begin position="447"/>
        <end position="532"/>
    </location>
</feature>
<organism evidence="3 4">
    <name type="scientific">Candidatus Methylumidiphilus alinenensis</name>
    <dbReference type="NCBI Taxonomy" id="2202197"/>
    <lineage>
        <taxon>Bacteria</taxon>
        <taxon>Pseudomonadati</taxon>
        <taxon>Pseudomonadota</taxon>
        <taxon>Gammaproteobacteria</taxon>
        <taxon>Methylococcales</taxon>
        <taxon>Candidatus Methylumidiphilus</taxon>
    </lineage>
</organism>
<evidence type="ECO:0000313" key="3">
    <source>
        <dbReference type="EMBL" id="PZN83326.1"/>
    </source>
</evidence>
<dbReference type="SMART" id="SM00060">
    <property type="entry name" value="FN3"/>
    <property type="match status" value="2"/>
</dbReference>
<dbReference type="SUPFAM" id="SSF49363">
    <property type="entry name" value="Purple acid phosphatase, N-terminal domain"/>
    <property type="match status" value="1"/>
</dbReference>
<dbReference type="InterPro" id="IPR008963">
    <property type="entry name" value="Purple_acid_Pase-like_N"/>
</dbReference>
<evidence type="ECO:0000256" key="1">
    <source>
        <dbReference type="SAM" id="Phobius"/>
    </source>
</evidence>
<feature type="transmembrane region" description="Helical" evidence="1">
    <location>
        <begin position="58"/>
        <end position="78"/>
    </location>
</feature>
<dbReference type="Proteomes" id="UP000249396">
    <property type="component" value="Unassembled WGS sequence"/>
</dbReference>
<dbReference type="AlphaFoldDB" id="A0A2W4RL74"/>
<dbReference type="Gene3D" id="2.60.40.10">
    <property type="entry name" value="Immunoglobulins"/>
    <property type="match status" value="1"/>
</dbReference>
<dbReference type="GO" id="GO:0046872">
    <property type="term" value="F:metal ion binding"/>
    <property type="evidence" value="ECO:0007669"/>
    <property type="project" value="InterPro"/>
</dbReference>
<dbReference type="InterPro" id="IPR036116">
    <property type="entry name" value="FN3_sf"/>
</dbReference>
<keyword evidence="1" id="KW-0472">Membrane</keyword>
<evidence type="ECO:0000259" key="2">
    <source>
        <dbReference type="PROSITE" id="PS50853"/>
    </source>
</evidence>
<dbReference type="InterPro" id="IPR003961">
    <property type="entry name" value="FN3_dom"/>
</dbReference>
<keyword evidence="1" id="KW-0812">Transmembrane</keyword>
<comment type="caution">
    <text evidence="3">The sequence shown here is derived from an EMBL/GenBank/DDBJ whole genome shotgun (WGS) entry which is preliminary data.</text>
</comment>
<keyword evidence="1" id="KW-1133">Transmembrane helix</keyword>
<dbReference type="SUPFAM" id="SSF49265">
    <property type="entry name" value="Fibronectin type III"/>
    <property type="match status" value="1"/>
</dbReference>
<gene>
    <name evidence="3" type="ORF">DM484_04685</name>
</gene>
<dbReference type="Pfam" id="PF00041">
    <property type="entry name" value="fn3"/>
    <property type="match status" value="1"/>
</dbReference>
<accession>A0A2W4RL74</accession>
<proteinExistence type="predicted"/>
<sequence length="622" mass="66870">MNTHVVKLKISLADWLRLVLSSGLAAFTSTEVTAADGLEQSNPLFWLYNIPSWMPSVLLIGALMGLFWLGFALLRRWFPVRYGERNDRTGYYAVAVGALVGILLVPFVTNLWKNYLSESINYLPFTAAGITPLPMPNSQISYPGASATNAFVAREPYVVNIQGTMVTVSLWGSSRGNDFSGNMPFVNTATGRTDPAQIQAWNPVFAATFSPILSGDYNLNDDTITNTGFPGRVDKETINGTPVTMVRYNAGDGTTQGHPRSQLLSYPVPPRTHVRWDLNVAFGNADGINNWTMNATGQTPVLFWQLYSMNQSNPPLAANVDTDSNDPTKLMITFFQRVGTATQPTQIGVVNGLSPNTMVSIVIEAFLDERPTANGGQGLLQISVNNTMAVQLAGPNLSTGTNTHWWDMSMYSWNENASSPYTRASFWQTARMIVFPVVVADTIPPSAPANLAGTAPNSTSISLLWSASTDNVGVAGYNIFRNGTQIGSSATTSFTDAAVVAGTSYNYTVTAYDAAGNQSTASNTATVTVPVVQVNISSFYVASVASTYAIINWTTNIPASGVVYYGTNSSNLTSKVTVNSQFTSSSTPIMGLTKLTKYYYKITANSGTSTAVTSVSSFTTTK</sequence>
<dbReference type="PROSITE" id="PS50853">
    <property type="entry name" value="FN3"/>
    <property type="match status" value="1"/>
</dbReference>
<name>A0A2W4RL74_9GAMM</name>
<dbReference type="CDD" id="cd00063">
    <property type="entry name" value="FN3"/>
    <property type="match status" value="1"/>
</dbReference>
<dbReference type="EMBL" id="QJPH01000188">
    <property type="protein sequence ID" value="PZN83326.1"/>
    <property type="molecule type" value="Genomic_DNA"/>
</dbReference>
<dbReference type="InterPro" id="IPR013783">
    <property type="entry name" value="Ig-like_fold"/>
</dbReference>
<protein>
    <recommendedName>
        <fullName evidence="2">Fibronectin type-III domain-containing protein</fullName>
    </recommendedName>
</protein>
<reference evidence="3 4" key="1">
    <citation type="journal article" date="2018" name="Aquat. Microb. Ecol.">
        <title>Gammaproteobacterial methanotrophs dominate.</title>
        <authorList>
            <person name="Rissanen A.J."/>
            <person name="Saarenheimo J."/>
            <person name="Tiirola M."/>
            <person name="Peura S."/>
            <person name="Aalto S.L."/>
            <person name="Karvinen A."/>
            <person name="Nykanen H."/>
        </authorList>
    </citation>
    <scope>NUCLEOTIDE SEQUENCE [LARGE SCALE GENOMIC DNA]</scope>
    <source>
        <strain evidence="3">AMbin10</strain>
    </source>
</reference>
<dbReference type="GO" id="GO:0003993">
    <property type="term" value="F:acid phosphatase activity"/>
    <property type="evidence" value="ECO:0007669"/>
    <property type="project" value="InterPro"/>
</dbReference>
<evidence type="ECO:0000313" key="4">
    <source>
        <dbReference type="Proteomes" id="UP000249396"/>
    </source>
</evidence>